<dbReference type="EMBL" id="JBHRSZ010000004">
    <property type="protein sequence ID" value="MFC3151814.1"/>
    <property type="molecule type" value="Genomic_DNA"/>
</dbReference>
<evidence type="ECO:0000313" key="2">
    <source>
        <dbReference type="EMBL" id="MFC3151814.1"/>
    </source>
</evidence>
<sequence length="256" mass="27997">MTTKGLLIKGLLASSLAVSSTFVQADVLGVHGRVGVWGMDYSGDYTDTDSGGTLVDIEDDLGFDGETIGFAEVAFEHPIPLLPNVKLAYLSIDTNEDNTLSETITFDGTTFVANTDITTDFETKMYDFTMYYELLDNWVQADVGLTVRYLDIDLAVEDSTGTVDSNVGFETPIPLLYANAQFDLPLTNVYANVNVNGLSIDDVTTYDAQAAIGWMPLEFIGGELGYRHFVIDADDLDDYEFDITLSGPYLALKADF</sequence>
<name>A0ABV7HD54_9GAMM</name>
<dbReference type="InterPro" id="IPR026387">
    <property type="entry name" value="OMP_w_GlyGly"/>
</dbReference>
<comment type="caution">
    <text evidence="2">The sequence shown here is derived from an EMBL/GenBank/DDBJ whole genome shotgun (WGS) entry which is preliminary data.</text>
</comment>
<organism evidence="2 3">
    <name type="scientific">Litoribrevibacter euphylliae</name>
    <dbReference type="NCBI Taxonomy" id="1834034"/>
    <lineage>
        <taxon>Bacteria</taxon>
        <taxon>Pseudomonadati</taxon>
        <taxon>Pseudomonadota</taxon>
        <taxon>Gammaproteobacteria</taxon>
        <taxon>Oceanospirillales</taxon>
        <taxon>Oceanospirillaceae</taxon>
        <taxon>Litoribrevibacter</taxon>
    </lineage>
</organism>
<dbReference type="NCBIfam" id="TIGR04219">
    <property type="entry name" value="OMP_w_GlyGly"/>
    <property type="match status" value="1"/>
</dbReference>
<feature type="signal peptide" evidence="1">
    <location>
        <begin position="1"/>
        <end position="25"/>
    </location>
</feature>
<evidence type="ECO:0000256" key="1">
    <source>
        <dbReference type="SAM" id="SignalP"/>
    </source>
</evidence>
<feature type="chain" id="PRO_5045887806" evidence="1">
    <location>
        <begin position="26"/>
        <end position="256"/>
    </location>
</feature>
<evidence type="ECO:0000313" key="3">
    <source>
        <dbReference type="Proteomes" id="UP001595476"/>
    </source>
</evidence>
<keyword evidence="3" id="KW-1185">Reference proteome</keyword>
<keyword evidence="1" id="KW-0732">Signal</keyword>
<dbReference type="Proteomes" id="UP001595476">
    <property type="component" value="Unassembled WGS sequence"/>
</dbReference>
<dbReference type="RefSeq" id="WP_386721280.1">
    <property type="nucleotide sequence ID" value="NZ_JBHRSZ010000004.1"/>
</dbReference>
<proteinExistence type="predicted"/>
<protein>
    <submittedName>
        <fullName evidence="2">TIGR04219 family outer membrane beta-barrel protein</fullName>
    </submittedName>
</protein>
<gene>
    <name evidence="2" type="ORF">ACFOEK_12310</name>
</gene>
<accession>A0ABV7HD54</accession>
<reference evidence="3" key="1">
    <citation type="journal article" date="2019" name="Int. J. Syst. Evol. Microbiol.">
        <title>The Global Catalogue of Microorganisms (GCM) 10K type strain sequencing project: providing services to taxonomists for standard genome sequencing and annotation.</title>
        <authorList>
            <consortium name="The Broad Institute Genomics Platform"/>
            <consortium name="The Broad Institute Genome Sequencing Center for Infectious Disease"/>
            <person name="Wu L."/>
            <person name="Ma J."/>
        </authorList>
    </citation>
    <scope>NUCLEOTIDE SEQUENCE [LARGE SCALE GENOMIC DNA]</scope>
    <source>
        <strain evidence="3">KCTC 52438</strain>
    </source>
</reference>